<reference evidence="3 4" key="1">
    <citation type="submission" date="2016-08" db="EMBL/GenBank/DDBJ databases">
        <authorList>
            <person name="Seilhamer J.J."/>
        </authorList>
    </citation>
    <scope>NUCLEOTIDE SEQUENCE [LARGE SCALE GENOMIC DNA]</scope>
    <source>
        <strain evidence="3 4">KH-21-114</strain>
    </source>
</reference>
<protein>
    <submittedName>
        <fullName evidence="3">Sugar translocase</fullName>
    </submittedName>
</protein>
<dbReference type="Proteomes" id="UP000237230">
    <property type="component" value="Unassembled WGS sequence"/>
</dbReference>
<name>A0A2S3WYR9_PSEPU</name>
<dbReference type="AlphaFoldDB" id="A0A2S3WYR9"/>
<dbReference type="Pfam" id="PF22895">
    <property type="entry name" value="DUF7024"/>
    <property type="match status" value="1"/>
</dbReference>
<feature type="transmembrane region" description="Helical" evidence="1">
    <location>
        <begin position="165"/>
        <end position="183"/>
    </location>
</feature>
<sequence length="753" mass="81747">MAGQTSAPGLKSILADSWGLMLVGAIFSFFFASILMSGTPAGLIPDLSTPYSYAGDSLFHAWMAQRVEEGWVFDNARSGYPFGSSFLDFPGSDGGSHLAIKLLSMLGGSWVAGVNLFFLLGFPVCFVATFATSRVFGLNRSFAMAAGLLYTFLPFHFLRLQHLFYTWYFIAPVFFGLALSVYRTCPSLPAKGQASTRGKLAGMALGLIVLASFGVYYALFGVIVIAMAGVLSWIKTGRPRGMGKAAALCAAVVFGILINVAPNLLGNFTEGRNPEVAKRSFVESEIYGLKMMQLLLPRPEHRSSTLAKVGQAYNSSTPLINENNTSSMGLIGAAGFLLALLYVVFSPAGVLADERLRLVAATTLVLFLFATIGGLGSLFAMLVSPSIRGWNRISIFIAFGAILFLFLALELLLHRYAPRLSRYPAAVASAMLLVGLYDQTSPACLGCNQLQKNAFESDRAFVHAIEQALPQGAAIYQLPYIGFPETPPLHRLLNYQMMAGVLHSTSLHWSFGGMKGRPGDLFYRSLAQEPMAKQIEVARNLGFEGITIDRRGYADNAEALISELGSLLQEPATLQSSNGELVFFKLPGSKHPQLQGKSALEIMQQAGYQADALGTRYPATLDAGIDFTKGRWPDFIRNAKGVSNFEPWGLWSDKSRVKFEFNRKLPHRFTLVLEAQAYAANVGQSIRVEIGNQAYPIVLQSGVTQVRVHVDLGNTDADSITFIPPHPISPKEVSGSGDERRLAIGFVALRIVE</sequence>
<feature type="domain" description="DUF7024" evidence="2">
    <location>
        <begin position="616"/>
        <end position="752"/>
    </location>
</feature>
<feature type="transmembrane region" description="Helical" evidence="1">
    <location>
        <begin position="393"/>
        <end position="413"/>
    </location>
</feature>
<keyword evidence="1" id="KW-1133">Transmembrane helix</keyword>
<accession>A0A2S3WYR9</accession>
<feature type="transmembrane region" description="Helical" evidence="1">
    <location>
        <begin position="358"/>
        <end position="381"/>
    </location>
</feature>
<feature type="transmembrane region" description="Helical" evidence="1">
    <location>
        <begin position="328"/>
        <end position="351"/>
    </location>
</feature>
<organism evidence="3 4">
    <name type="scientific">Pseudomonas putida</name>
    <name type="common">Arthrobacter siderocapsulatus</name>
    <dbReference type="NCBI Taxonomy" id="303"/>
    <lineage>
        <taxon>Bacteria</taxon>
        <taxon>Pseudomonadati</taxon>
        <taxon>Pseudomonadota</taxon>
        <taxon>Gammaproteobacteria</taxon>
        <taxon>Pseudomonadales</taxon>
        <taxon>Pseudomonadaceae</taxon>
        <taxon>Pseudomonas</taxon>
    </lineage>
</organism>
<feature type="transmembrane region" description="Helical" evidence="1">
    <location>
        <begin position="18"/>
        <end position="36"/>
    </location>
</feature>
<evidence type="ECO:0000259" key="2">
    <source>
        <dbReference type="Pfam" id="PF22895"/>
    </source>
</evidence>
<keyword evidence="1" id="KW-0472">Membrane</keyword>
<evidence type="ECO:0000256" key="1">
    <source>
        <dbReference type="SAM" id="Phobius"/>
    </source>
</evidence>
<feature type="transmembrane region" description="Helical" evidence="1">
    <location>
        <begin position="137"/>
        <end position="158"/>
    </location>
</feature>
<feature type="transmembrane region" description="Helical" evidence="1">
    <location>
        <begin position="110"/>
        <end position="131"/>
    </location>
</feature>
<keyword evidence="1" id="KW-0812">Transmembrane</keyword>
<feature type="transmembrane region" description="Helical" evidence="1">
    <location>
        <begin position="245"/>
        <end position="265"/>
    </location>
</feature>
<comment type="caution">
    <text evidence="3">The sequence shown here is derived from an EMBL/GenBank/DDBJ whole genome shotgun (WGS) entry which is preliminary data.</text>
</comment>
<proteinExistence type="predicted"/>
<gene>
    <name evidence="3" type="ORF">BGP84_25560</name>
</gene>
<dbReference type="InterPro" id="IPR054288">
    <property type="entry name" value="DUF7024"/>
</dbReference>
<dbReference type="EMBL" id="MINH01000021">
    <property type="protein sequence ID" value="POG06553.1"/>
    <property type="molecule type" value="Genomic_DNA"/>
</dbReference>
<evidence type="ECO:0000313" key="4">
    <source>
        <dbReference type="Proteomes" id="UP000237230"/>
    </source>
</evidence>
<reference evidence="3 4" key="2">
    <citation type="submission" date="2018-03" db="EMBL/GenBank/DDBJ databases">
        <title>Draft genome of Pseudomonas putida strain KH-21-114.</title>
        <authorList>
            <person name="Yoshizawa S."/>
            <person name="Khan N.H."/>
            <person name="Nishimura M."/>
            <person name="Chiura H.X."/>
            <person name="Ogura Y."/>
            <person name="Hayashi T."/>
            <person name="Kogure K."/>
        </authorList>
    </citation>
    <scope>NUCLEOTIDE SEQUENCE [LARGE SCALE GENOMIC DNA]</scope>
    <source>
        <strain evidence="3 4">KH-21-114</strain>
    </source>
</reference>
<feature type="transmembrane region" description="Helical" evidence="1">
    <location>
        <begin position="203"/>
        <end position="233"/>
    </location>
</feature>
<evidence type="ECO:0000313" key="3">
    <source>
        <dbReference type="EMBL" id="POG06553.1"/>
    </source>
</evidence>